<comment type="caution">
    <text evidence="7">The sequence shown here is derived from an EMBL/GenBank/DDBJ whole genome shotgun (WGS) entry which is preliminary data.</text>
</comment>
<feature type="transmembrane region" description="Helical" evidence="6">
    <location>
        <begin position="12"/>
        <end position="31"/>
    </location>
</feature>
<dbReference type="RefSeq" id="WP_262575121.1">
    <property type="nucleotide sequence ID" value="NZ_JAOQKJ010000008.1"/>
</dbReference>
<dbReference type="InterPro" id="IPR002549">
    <property type="entry name" value="AI-2E-like"/>
</dbReference>
<evidence type="ECO:0000256" key="2">
    <source>
        <dbReference type="ARBA" id="ARBA00009773"/>
    </source>
</evidence>
<dbReference type="Proteomes" id="UP001652432">
    <property type="component" value="Unassembled WGS sequence"/>
</dbReference>
<evidence type="ECO:0000256" key="5">
    <source>
        <dbReference type="ARBA" id="ARBA00023136"/>
    </source>
</evidence>
<feature type="transmembrane region" description="Helical" evidence="6">
    <location>
        <begin position="261"/>
        <end position="280"/>
    </location>
</feature>
<dbReference type="Pfam" id="PF01594">
    <property type="entry name" value="AI-2E_transport"/>
    <property type="match status" value="1"/>
</dbReference>
<comment type="similarity">
    <text evidence="2">Belongs to the autoinducer-2 exporter (AI-2E) (TC 2.A.86) family.</text>
</comment>
<accession>A0ABT2T431</accession>
<dbReference type="EMBL" id="JAOQKJ010000008">
    <property type="protein sequence ID" value="MCU6745006.1"/>
    <property type="molecule type" value="Genomic_DNA"/>
</dbReference>
<feature type="transmembrane region" description="Helical" evidence="6">
    <location>
        <begin position="37"/>
        <end position="57"/>
    </location>
</feature>
<sequence length="407" mass="45681">MSYDKKKTYCKVFVNLGLMLLLILFCLFGLPRLIVCFMPFVVGWIIALIASPLVHFFEKRLKIRRKAGSAFVIIAVIAIVILGGYFIGSALIEQAVKFIGDVPDMWQAAQIDFDHIGENLSKAARFLPKELQMTITDISVNIQDYMGNVIGSVSEPTVEALGNFAKNIPGIVIGIIMGLLFTYFYVADKDYIPGILEKILPESILLRFDMIRRGLGRAVGGYFKAQIKIEIWMYFLLGIGFTILRVKYAFIIAIGVAFLDFLPFFGTGTVLIPWAVIKFFSGDYKMVIGLLIIWGVGQLARQIIQPKIVGDSVGLSPMPTIILLFVGYRVAGVFGMIVAVPVGIIVLNLYEEGVFNTTINSLKILYAGISNFRHLTEEDMEEVEKYRKRELAEKKLREENTEEQKNQ</sequence>
<evidence type="ECO:0000313" key="8">
    <source>
        <dbReference type="Proteomes" id="UP001652432"/>
    </source>
</evidence>
<feature type="transmembrane region" description="Helical" evidence="6">
    <location>
        <begin position="69"/>
        <end position="92"/>
    </location>
</feature>
<keyword evidence="4 6" id="KW-1133">Transmembrane helix</keyword>
<evidence type="ECO:0000256" key="4">
    <source>
        <dbReference type="ARBA" id="ARBA00022989"/>
    </source>
</evidence>
<keyword evidence="3 6" id="KW-0812">Transmembrane</keyword>
<name>A0ABT2T431_9FIRM</name>
<organism evidence="7 8">
    <name type="scientific">Suilimivivens aceti</name>
    <dbReference type="NCBI Taxonomy" id="2981774"/>
    <lineage>
        <taxon>Bacteria</taxon>
        <taxon>Bacillati</taxon>
        <taxon>Bacillota</taxon>
        <taxon>Clostridia</taxon>
        <taxon>Lachnospirales</taxon>
        <taxon>Lachnospiraceae</taxon>
        <taxon>Suilimivivens</taxon>
    </lineage>
</organism>
<reference evidence="7 8" key="1">
    <citation type="journal article" date="2021" name="ISME Commun">
        <title>Automated analysis of genomic sequences facilitates high-throughput and comprehensive description of bacteria.</title>
        <authorList>
            <person name="Hitch T.C.A."/>
        </authorList>
    </citation>
    <scope>NUCLEOTIDE SEQUENCE [LARGE SCALE GENOMIC DNA]</scope>
    <source>
        <strain evidence="7 8">Sanger_18</strain>
    </source>
</reference>
<feature type="transmembrane region" description="Helical" evidence="6">
    <location>
        <begin position="287"/>
        <end position="304"/>
    </location>
</feature>
<dbReference type="PANTHER" id="PTHR21716:SF68">
    <property type="entry name" value="TRANSPORT PROTEIN YTVI-RELATED"/>
    <property type="match status" value="1"/>
</dbReference>
<protein>
    <submittedName>
        <fullName evidence="7">Sporulation integral membrane protein YtvI</fullName>
    </submittedName>
</protein>
<feature type="transmembrane region" description="Helical" evidence="6">
    <location>
        <begin position="168"/>
        <end position="186"/>
    </location>
</feature>
<dbReference type="InterPro" id="IPR014227">
    <property type="entry name" value="YtvI-like"/>
</dbReference>
<comment type="subcellular location">
    <subcellularLocation>
        <location evidence="1">Membrane</location>
        <topology evidence="1">Multi-pass membrane protein</topology>
    </subcellularLocation>
</comment>
<dbReference type="PANTHER" id="PTHR21716">
    <property type="entry name" value="TRANSMEMBRANE PROTEIN"/>
    <property type="match status" value="1"/>
</dbReference>
<feature type="transmembrane region" description="Helical" evidence="6">
    <location>
        <begin position="324"/>
        <end position="350"/>
    </location>
</feature>
<proteinExistence type="inferred from homology"/>
<gene>
    <name evidence="7" type="primary">ytvI</name>
    <name evidence="7" type="ORF">OCV77_10950</name>
</gene>
<evidence type="ECO:0000256" key="6">
    <source>
        <dbReference type="SAM" id="Phobius"/>
    </source>
</evidence>
<evidence type="ECO:0000256" key="3">
    <source>
        <dbReference type="ARBA" id="ARBA00022692"/>
    </source>
</evidence>
<keyword evidence="5 6" id="KW-0472">Membrane</keyword>
<keyword evidence="8" id="KW-1185">Reference proteome</keyword>
<feature type="transmembrane region" description="Helical" evidence="6">
    <location>
        <begin position="231"/>
        <end position="255"/>
    </location>
</feature>
<dbReference type="NCBIfam" id="TIGR02872">
    <property type="entry name" value="spore_ytvI"/>
    <property type="match status" value="1"/>
</dbReference>
<evidence type="ECO:0000313" key="7">
    <source>
        <dbReference type="EMBL" id="MCU6745006.1"/>
    </source>
</evidence>
<evidence type="ECO:0000256" key="1">
    <source>
        <dbReference type="ARBA" id="ARBA00004141"/>
    </source>
</evidence>